<dbReference type="AlphaFoldDB" id="A0A1B6KZH8"/>
<proteinExistence type="predicted"/>
<sequence>TLAVLSKTYLTKEQKMPVFNHLMRRWCKQAFYRREDACLGSVECLTTSLEIPVNISVHFADDEQSSHNLKAMDAMIFIVLNESESEKMCLQRLKSLVTSPAKSGEFSVAVMNVGGNKFDRVLKIELEELHKQNLIAHWKINSWSRPDSIMESLAFLTEHVNVVPHISASALELLVKQITEEFFDALSSGQHSCKGLSKAVKSPNNIVQLYNTCLTKLENLLLSHKLEKYFNFADEFKMYVPSKESGGPELMCGKQFNDPYKAQISKRLNALKLPELTKWPPKSPNRLVKTLKSYCSQLHDVGVFPQIFRMIDLQDDSNLEQQLEQVPWLDIVEIWAQCSIRHLFPDRERTKRMFVIFDRHDVQQMIKKQWWLKLPVVYHLMN</sequence>
<feature type="non-terminal residue" evidence="1">
    <location>
        <position position="1"/>
    </location>
</feature>
<protein>
    <submittedName>
        <fullName evidence="1">Uncharacterized protein</fullName>
    </submittedName>
</protein>
<accession>A0A1B6KZH8</accession>
<evidence type="ECO:0000313" key="1">
    <source>
        <dbReference type="EMBL" id="JAT16869.1"/>
    </source>
</evidence>
<dbReference type="EMBL" id="GEBQ01023108">
    <property type="protein sequence ID" value="JAT16869.1"/>
    <property type="molecule type" value="Transcribed_RNA"/>
</dbReference>
<name>A0A1B6KZH8_9HEMI</name>
<organism evidence="1">
    <name type="scientific">Graphocephala atropunctata</name>
    <dbReference type="NCBI Taxonomy" id="36148"/>
    <lineage>
        <taxon>Eukaryota</taxon>
        <taxon>Metazoa</taxon>
        <taxon>Ecdysozoa</taxon>
        <taxon>Arthropoda</taxon>
        <taxon>Hexapoda</taxon>
        <taxon>Insecta</taxon>
        <taxon>Pterygota</taxon>
        <taxon>Neoptera</taxon>
        <taxon>Paraneoptera</taxon>
        <taxon>Hemiptera</taxon>
        <taxon>Auchenorrhyncha</taxon>
        <taxon>Membracoidea</taxon>
        <taxon>Cicadellidae</taxon>
        <taxon>Cicadellinae</taxon>
        <taxon>Cicadellini</taxon>
        <taxon>Graphocephala</taxon>
    </lineage>
</organism>
<reference evidence="1" key="1">
    <citation type="submission" date="2015-11" db="EMBL/GenBank/DDBJ databases">
        <title>De novo transcriptome assembly of four potential Pierce s Disease insect vectors from Arizona vineyards.</title>
        <authorList>
            <person name="Tassone E.E."/>
        </authorList>
    </citation>
    <scope>NUCLEOTIDE SEQUENCE</scope>
</reference>
<gene>
    <name evidence="1" type="ORF">g.20495</name>
</gene>